<protein>
    <submittedName>
        <fullName evidence="9">Putative permease</fullName>
    </submittedName>
</protein>
<evidence type="ECO:0000313" key="10">
    <source>
        <dbReference type="Proteomes" id="UP000184139"/>
    </source>
</evidence>
<dbReference type="GO" id="GO:0005886">
    <property type="term" value="C:plasma membrane"/>
    <property type="evidence" value="ECO:0007669"/>
    <property type="project" value="UniProtKB-SubCell"/>
</dbReference>
<comment type="subcellular location">
    <subcellularLocation>
        <location evidence="1">Cell membrane</location>
        <topology evidence="1">Multi-pass membrane protein</topology>
    </subcellularLocation>
</comment>
<feature type="transmembrane region" description="Helical" evidence="8">
    <location>
        <begin position="221"/>
        <end position="245"/>
    </location>
</feature>
<keyword evidence="5 8" id="KW-0812">Transmembrane</keyword>
<keyword evidence="4" id="KW-1003">Cell membrane</keyword>
<dbReference type="Proteomes" id="UP000184139">
    <property type="component" value="Unassembled WGS sequence"/>
</dbReference>
<evidence type="ECO:0000256" key="8">
    <source>
        <dbReference type="SAM" id="Phobius"/>
    </source>
</evidence>
<dbReference type="RefSeq" id="WP_073376985.1">
    <property type="nucleotide sequence ID" value="NZ_FQXS01000017.1"/>
</dbReference>
<feature type="transmembrane region" description="Helical" evidence="8">
    <location>
        <begin position="156"/>
        <end position="177"/>
    </location>
</feature>
<dbReference type="OrthoDB" id="5416941at2"/>
<dbReference type="STRING" id="1121409.SAMN02745124_02758"/>
<evidence type="ECO:0000256" key="5">
    <source>
        <dbReference type="ARBA" id="ARBA00022692"/>
    </source>
</evidence>
<proteinExistence type="inferred from homology"/>
<feature type="transmembrane region" description="Helical" evidence="8">
    <location>
        <begin position="68"/>
        <end position="93"/>
    </location>
</feature>
<evidence type="ECO:0000256" key="7">
    <source>
        <dbReference type="ARBA" id="ARBA00023136"/>
    </source>
</evidence>
<evidence type="ECO:0000256" key="2">
    <source>
        <dbReference type="ARBA" id="ARBA00009773"/>
    </source>
</evidence>
<feature type="transmembrane region" description="Helical" evidence="8">
    <location>
        <begin position="307"/>
        <end position="338"/>
    </location>
</feature>
<feature type="transmembrane region" description="Helical" evidence="8">
    <location>
        <begin position="12"/>
        <end position="33"/>
    </location>
</feature>
<dbReference type="EMBL" id="FQXS01000017">
    <property type="protein sequence ID" value="SHH94884.1"/>
    <property type="molecule type" value="Genomic_DNA"/>
</dbReference>
<sequence length="363" mass="40506">MTRMIKDWFKKHFSDPQVVILSGLLLTGLIVVLFAGNHLVPVIASAIIAYVLDGIIHRLRKIGIPRMVAVIAVFSLFFLVLLTLLFGLLPILIRQATQLLQEVPAMLTEGQRLILTLPEHYPAFLSEAEIETVLNQIRREAINFADSMLRQTLSSVVGIITLVVYIVLMPLLVFFFLKDKGLILSWARRYLPQERGLAARVWQGVDAQLGRFIRGKFWEILVVWLVAYLTFLFMGLNFSVLLGFLVGISVLVPYIGAAVMTFPVALVAFFQFGWSGELAWIVIAYCVIQVLDGNVLVPLLFSEMINLHPIAIIVAVLFFGGIWGFWGVFFAIPLAILIRDVINAWPRKDGVNAVKADSGASEA</sequence>
<dbReference type="GO" id="GO:0055085">
    <property type="term" value="P:transmembrane transport"/>
    <property type="evidence" value="ECO:0007669"/>
    <property type="project" value="TreeGrafter"/>
</dbReference>
<evidence type="ECO:0000256" key="1">
    <source>
        <dbReference type="ARBA" id="ARBA00004651"/>
    </source>
</evidence>
<feature type="transmembrane region" description="Helical" evidence="8">
    <location>
        <begin position="251"/>
        <end position="272"/>
    </location>
</feature>
<accession>A0A1M5X5W0</accession>
<gene>
    <name evidence="9" type="ORF">SAMN02745124_02758</name>
</gene>
<dbReference type="PANTHER" id="PTHR21716:SF53">
    <property type="entry name" value="PERMEASE PERM-RELATED"/>
    <property type="match status" value="1"/>
</dbReference>
<evidence type="ECO:0000256" key="6">
    <source>
        <dbReference type="ARBA" id="ARBA00022989"/>
    </source>
</evidence>
<comment type="similarity">
    <text evidence="2">Belongs to the autoinducer-2 exporter (AI-2E) (TC 2.A.86) family.</text>
</comment>
<keyword evidence="3" id="KW-0813">Transport</keyword>
<name>A0A1M5X5W0_9BACT</name>
<reference evidence="9 10" key="1">
    <citation type="submission" date="2016-11" db="EMBL/GenBank/DDBJ databases">
        <authorList>
            <person name="Jaros S."/>
            <person name="Januszkiewicz K."/>
            <person name="Wedrychowicz H."/>
        </authorList>
    </citation>
    <scope>NUCLEOTIDE SEQUENCE [LARGE SCALE GENOMIC DNA]</scope>
    <source>
        <strain evidence="9 10">DSM 9705</strain>
    </source>
</reference>
<evidence type="ECO:0000313" key="9">
    <source>
        <dbReference type="EMBL" id="SHH94884.1"/>
    </source>
</evidence>
<keyword evidence="7 8" id="KW-0472">Membrane</keyword>
<organism evidence="9 10">
    <name type="scientific">Desulfofustis glycolicus DSM 9705</name>
    <dbReference type="NCBI Taxonomy" id="1121409"/>
    <lineage>
        <taxon>Bacteria</taxon>
        <taxon>Pseudomonadati</taxon>
        <taxon>Thermodesulfobacteriota</taxon>
        <taxon>Desulfobulbia</taxon>
        <taxon>Desulfobulbales</taxon>
        <taxon>Desulfocapsaceae</taxon>
        <taxon>Desulfofustis</taxon>
    </lineage>
</organism>
<dbReference type="PANTHER" id="PTHR21716">
    <property type="entry name" value="TRANSMEMBRANE PROTEIN"/>
    <property type="match status" value="1"/>
</dbReference>
<dbReference type="InterPro" id="IPR002549">
    <property type="entry name" value="AI-2E-like"/>
</dbReference>
<evidence type="ECO:0000256" key="4">
    <source>
        <dbReference type="ARBA" id="ARBA00022475"/>
    </source>
</evidence>
<feature type="transmembrane region" description="Helical" evidence="8">
    <location>
        <begin position="279"/>
        <end position="301"/>
    </location>
</feature>
<keyword evidence="6 8" id="KW-1133">Transmembrane helix</keyword>
<dbReference type="Pfam" id="PF01594">
    <property type="entry name" value="AI-2E_transport"/>
    <property type="match status" value="1"/>
</dbReference>
<keyword evidence="10" id="KW-1185">Reference proteome</keyword>
<evidence type="ECO:0000256" key="3">
    <source>
        <dbReference type="ARBA" id="ARBA00022448"/>
    </source>
</evidence>
<dbReference type="AlphaFoldDB" id="A0A1M5X5W0"/>